<protein>
    <submittedName>
        <fullName evidence="1">Uncharacterized protein</fullName>
    </submittedName>
</protein>
<dbReference type="AlphaFoldDB" id="A0A0A9G112"/>
<evidence type="ECO:0000313" key="1">
    <source>
        <dbReference type="EMBL" id="JAE18192.1"/>
    </source>
</evidence>
<accession>A0A0A9G112</accession>
<name>A0A0A9G112_ARUDO</name>
<sequence>MCIMSAGLKRASRLKMTRTFSVLQMHYQVYIQQIVQQAIKIADH</sequence>
<reference evidence="1" key="2">
    <citation type="journal article" date="2015" name="Data Brief">
        <title>Shoot transcriptome of the giant reed, Arundo donax.</title>
        <authorList>
            <person name="Barrero R.A."/>
            <person name="Guerrero F.D."/>
            <person name="Moolhuijzen P."/>
            <person name="Goolsby J.A."/>
            <person name="Tidwell J."/>
            <person name="Bellgard S.E."/>
            <person name="Bellgard M.I."/>
        </authorList>
    </citation>
    <scope>NUCLEOTIDE SEQUENCE</scope>
    <source>
        <tissue evidence="1">Shoot tissue taken approximately 20 cm above the soil surface</tissue>
    </source>
</reference>
<dbReference type="EMBL" id="GBRH01179704">
    <property type="protein sequence ID" value="JAE18192.1"/>
    <property type="molecule type" value="Transcribed_RNA"/>
</dbReference>
<organism evidence="1">
    <name type="scientific">Arundo donax</name>
    <name type="common">Giant reed</name>
    <name type="synonym">Donax arundinaceus</name>
    <dbReference type="NCBI Taxonomy" id="35708"/>
    <lineage>
        <taxon>Eukaryota</taxon>
        <taxon>Viridiplantae</taxon>
        <taxon>Streptophyta</taxon>
        <taxon>Embryophyta</taxon>
        <taxon>Tracheophyta</taxon>
        <taxon>Spermatophyta</taxon>
        <taxon>Magnoliopsida</taxon>
        <taxon>Liliopsida</taxon>
        <taxon>Poales</taxon>
        <taxon>Poaceae</taxon>
        <taxon>PACMAD clade</taxon>
        <taxon>Arundinoideae</taxon>
        <taxon>Arundineae</taxon>
        <taxon>Arundo</taxon>
    </lineage>
</organism>
<proteinExistence type="predicted"/>
<reference evidence="1" key="1">
    <citation type="submission" date="2014-09" db="EMBL/GenBank/DDBJ databases">
        <authorList>
            <person name="Magalhaes I.L.F."/>
            <person name="Oliveira U."/>
            <person name="Santos F.R."/>
            <person name="Vidigal T.H.D.A."/>
            <person name="Brescovit A.D."/>
            <person name="Santos A.J."/>
        </authorList>
    </citation>
    <scope>NUCLEOTIDE SEQUENCE</scope>
    <source>
        <tissue evidence="1">Shoot tissue taken approximately 20 cm above the soil surface</tissue>
    </source>
</reference>